<evidence type="ECO:0000313" key="1">
    <source>
        <dbReference type="EMBL" id="CBI76024.1"/>
    </source>
</evidence>
<proteinExistence type="predicted"/>
<accession>E6YGN6</accession>
<sequence length="68" mass="7985">MCLLITLLPKQKKGSVNFLLSLVFYILEVLQISIQLSLNNCKNKSSYRKSLKKYFSEIKKSRTFVRQI</sequence>
<name>E6YGN6_BARC7</name>
<dbReference type="Proteomes" id="UP000009101">
    <property type="component" value="Chromosome"/>
</dbReference>
<reference evidence="1 2" key="2">
    <citation type="journal article" date="2011" name="PLoS Genet.">
        <title>Parallel evolution of a type IV secretion system in radiating lineages of the host-restricted bacterial pathogen Bartonella.</title>
        <authorList>
            <person name="Engel P."/>
            <person name="Salzburger W."/>
            <person name="Liesch M."/>
            <person name="Chang C.C."/>
            <person name="Maruyama S."/>
            <person name="Lanz C."/>
            <person name="Calteau A."/>
            <person name="Lajus A."/>
            <person name="Medigue C."/>
            <person name="Schuster S.C."/>
            <person name="Dehio C."/>
        </authorList>
    </citation>
    <scope>NUCLEOTIDE SEQUENCE [LARGE SCALE GENOMIC DNA]</scope>
    <source>
        <strain evidence="2">CIP 104772 / 73</strain>
    </source>
</reference>
<keyword evidence="2" id="KW-1185">Reference proteome</keyword>
<protein>
    <submittedName>
        <fullName evidence="1">Uncharacterized protein</fullName>
    </submittedName>
</protein>
<dbReference type="KEGG" id="bcd:BARCL_0343"/>
<dbReference type="EMBL" id="FN645454">
    <property type="protein sequence ID" value="CBI76024.1"/>
    <property type="molecule type" value="Genomic_DNA"/>
</dbReference>
<dbReference type="AlphaFoldDB" id="E6YGN6"/>
<dbReference type="HOGENOM" id="CLU_2785486_0_0_5"/>
<evidence type="ECO:0000313" key="2">
    <source>
        <dbReference type="Proteomes" id="UP000009101"/>
    </source>
</evidence>
<organism evidence="1 2">
    <name type="scientific">Bartonella clarridgeiae (strain CCUG 45776 / CIP 104772 / 73)</name>
    <dbReference type="NCBI Taxonomy" id="696125"/>
    <lineage>
        <taxon>Bacteria</taxon>
        <taxon>Pseudomonadati</taxon>
        <taxon>Pseudomonadota</taxon>
        <taxon>Alphaproteobacteria</taxon>
        <taxon>Hyphomicrobiales</taxon>
        <taxon>Bartonellaceae</taxon>
        <taxon>Bartonella</taxon>
    </lineage>
</organism>
<reference evidence="2" key="1">
    <citation type="submission" date="2009-11" db="EMBL/GenBank/DDBJ databases">
        <title>Genome sequencing of Bartonella species and comparative genomics.</title>
        <authorList>
            <person name="Engel P."/>
            <person name="Salzburger W."/>
            <person name="Marius L."/>
            <person name="Chao-Chin C."/>
            <person name="Soichi M."/>
            <person name="Christa L."/>
            <person name="Alexandra C."/>
            <person name="Aurelie L."/>
            <person name="Claudine M."/>
            <person name="Stephan S.C."/>
            <person name="Christoph D."/>
        </authorList>
    </citation>
    <scope>NUCLEOTIDE SEQUENCE [LARGE SCALE GENOMIC DNA]</scope>
    <source>
        <strain evidence="2">CIP 104772 / 73</strain>
    </source>
</reference>
<gene>
    <name evidence="1" type="ordered locus">BARCL_0343</name>
</gene>